<feature type="region of interest" description="Disordered" evidence="1">
    <location>
        <begin position="202"/>
        <end position="253"/>
    </location>
</feature>
<accession>A0A1D6LV88</accession>
<reference evidence="3" key="1">
    <citation type="submission" date="2015-12" db="EMBL/GenBank/DDBJ databases">
        <title>Update maize B73 reference genome by single molecule sequencing technologies.</title>
        <authorList>
            <consortium name="Maize Genome Sequencing Project"/>
            <person name="Ware D."/>
        </authorList>
    </citation>
    <scope>NUCLEOTIDE SEQUENCE</scope>
    <source>
        <tissue evidence="3">Seedling</tissue>
    </source>
</reference>
<gene>
    <name evidence="3" type="ORF">ZEAMMB73_Zm00001d037156</name>
</gene>
<dbReference type="Gene3D" id="3.30.40.10">
    <property type="entry name" value="Zinc/RING finger domain, C3HC4 (zinc finger)"/>
    <property type="match status" value="1"/>
</dbReference>
<feature type="region of interest" description="Disordered" evidence="1">
    <location>
        <begin position="640"/>
        <end position="660"/>
    </location>
</feature>
<evidence type="ECO:0000259" key="2">
    <source>
        <dbReference type="SMART" id="SM00249"/>
    </source>
</evidence>
<name>A0A1D6LV88_MAIZE</name>
<protein>
    <submittedName>
        <fullName evidence="3">Putative PHD-finger domain containing protein family</fullName>
    </submittedName>
</protein>
<proteinExistence type="predicted"/>
<feature type="domain" description="Zinc finger PHD-type" evidence="2">
    <location>
        <begin position="345"/>
        <end position="412"/>
    </location>
</feature>
<dbReference type="PANTHER" id="PTHR13793:SF107">
    <property type="entry name" value="BROMODOMAIN-CONTAINING PROTEIN HOMOLOG"/>
    <property type="match status" value="1"/>
</dbReference>
<dbReference type="InterPro" id="IPR013083">
    <property type="entry name" value="Znf_RING/FYVE/PHD"/>
</dbReference>
<evidence type="ECO:0000256" key="1">
    <source>
        <dbReference type="SAM" id="MobiDB-lite"/>
    </source>
</evidence>
<dbReference type="EMBL" id="CM000782">
    <property type="protein sequence ID" value="AQK83159.1"/>
    <property type="molecule type" value="Genomic_DNA"/>
</dbReference>
<feature type="domain" description="Zinc finger PHD-type" evidence="2">
    <location>
        <begin position="279"/>
        <end position="321"/>
    </location>
</feature>
<feature type="compositionally biased region" description="Basic and acidic residues" evidence="1">
    <location>
        <begin position="210"/>
        <end position="226"/>
    </location>
</feature>
<dbReference type="SUPFAM" id="SSF57903">
    <property type="entry name" value="FYVE/PHD zinc finger"/>
    <property type="match status" value="1"/>
</dbReference>
<dbReference type="PANTHER" id="PTHR13793">
    <property type="entry name" value="PHD FINGER PROTEINS"/>
    <property type="match status" value="1"/>
</dbReference>
<dbReference type="InterPro" id="IPR050701">
    <property type="entry name" value="Histone_Mod_Regulator"/>
</dbReference>
<organism evidence="3">
    <name type="scientific">Zea mays</name>
    <name type="common">Maize</name>
    <dbReference type="NCBI Taxonomy" id="4577"/>
    <lineage>
        <taxon>Eukaryota</taxon>
        <taxon>Viridiplantae</taxon>
        <taxon>Streptophyta</taxon>
        <taxon>Embryophyta</taxon>
        <taxon>Tracheophyta</taxon>
        <taxon>Spermatophyta</taxon>
        <taxon>Magnoliopsida</taxon>
        <taxon>Liliopsida</taxon>
        <taxon>Poales</taxon>
        <taxon>Poaceae</taxon>
        <taxon>PACMAD clade</taxon>
        <taxon>Panicoideae</taxon>
        <taxon>Andropogonodae</taxon>
        <taxon>Andropogoneae</taxon>
        <taxon>Tripsacinae</taxon>
        <taxon>Zea</taxon>
    </lineage>
</organism>
<accession>A0A3L6EBK2</accession>
<dbReference type="InterPro" id="IPR011011">
    <property type="entry name" value="Znf_FYVE_PHD"/>
</dbReference>
<dbReference type="AlphaFoldDB" id="A0A1D6LV88"/>
<evidence type="ECO:0000313" key="3">
    <source>
        <dbReference type="EMBL" id="AQK83159.1"/>
    </source>
</evidence>
<feature type="compositionally biased region" description="Polar residues" evidence="1">
    <location>
        <begin position="228"/>
        <end position="253"/>
    </location>
</feature>
<sequence length="660" mass="74093">MDDIRLGRAVCLRSVDQANGVRGGDDEPTYMDVQTKRRGHARLSEYAVGHTSCTVEEDEETGVVEAVVDDVRVDRRMDGYCCYIHPIIEKRLQGKTAMEVCKAQSSDTLKLSPDDEIEGEIVYLQSRLLDGVVSMKQRYEDLILKVVQNISYELDSFNKRKWDHIIVNQFLRDLREAKKRGNSERRHKEALAILAATAPSVTPTSRNTTVRKETENNVTPAKRENMPRSITGSSRIGQLSSSPQAKDLSFSNSDVSDETNFGIFNLAKFSKKSALPCDICMRCDTILNRIFVCSSCKATVHLDCYQSLVYPTGPWKCELCHEMPSDSVTSGEQSDQNGPKACLVQCGLCHGTSGAFRKTVKGQWVHAFCAECCTLDCQITFHPSCARDAGLYMNTKRLGNMLQHKAYCCRHSIEQRKAYSQQYGPDEIKGMKQMRVELELLRFLCERIVKREKVKKDLVGCAHDILAARRITAVSSLWTSCYTSGPGASSESATTSVNNKSYGGTIQRSDDVTVRLEDVTVDSTVTKKHTVRFSLHNRDTDRNTADSSTSTISYKRKLDDGESLAFKSHPGTPATALLESRDAEKPIDKKCSHSILPSSILMLYITFQLRDMYQKELVMVTSHQALLKNKTPPERYVYTRRSSMSKRKQCSQHVVQRPGG</sequence>
<dbReference type="InterPro" id="IPR001965">
    <property type="entry name" value="Znf_PHD"/>
</dbReference>
<dbReference type="SMART" id="SM00249">
    <property type="entry name" value="PHD"/>
    <property type="match status" value="2"/>
</dbReference>